<dbReference type="AlphaFoldDB" id="A0A0A8XPC5"/>
<reference evidence="1" key="2">
    <citation type="journal article" date="2015" name="Data Brief">
        <title>Shoot transcriptome of the giant reed, Arundo donax.</title>
        <authorList>
            <person name="Barrero R.A."/>
            <person name="Guerrero F.D."/>
            <person name="Moolhuijzen P."/>
            <person name="Goolsby J.A."/>
            <person name="Tidwell J."/>
            <person name="Bellgard S.E."/>
            <person name="Bellgard M.I."/>
        </authorList>
    </citation>
    <scope>NUCLEOTIDE SEQUENCE</scope>
    <source>
        <tissue evidence="1">Shoot tissue taken approximately 20 cm above the soil surface</tissue>
    </source>
</reference>
<name>A0A0A8XPC5_ARUDO</name>
<proteinExistence type="predicted"/>
<sequence length="33" mass="3862">MLVMVPQRIPQKLSASDILPRVPRNEWLQVQDC</sequence>
<organism evidence="1">
    <name type="scientific">Arundo donax</name>
    <name type="common">Giant reed</name>
    <name type="synonym">Donax arundinaceus</name>
    <dbReference type="NCBI Taxonomy" id="35708"/>
    <lineage>
        <taxon>Eukaryota</taxon>
        <taxon>Viridiplantae</taxon>
        <taxon>Streptophyta</taxon>
        <taxon>Embryophyta</taxon>
        <taxon>Tracheophyta</taxon>
        <taxon>Spermatophyta</taxon>
        <taxon>Magnoliopsida</taxon>
        <taxon>Liliopsida</taxon>
        <taxon>Poales</taxon>
        <taxon>Poaceae</taxon>
        <taxon>PACMAD clade</taxon>
        <taxon>Arundinoideae</taxon>
        <taxon>Arundineae</taxon>
        <taxon>Arundo</taxon>
    </lineage>
</organism>
<dbReference type="EMBL" id="GBRH01282374">
    <property type="protein sequence ID" value="JAD15521.1"/>
    <property type="molecule type" value="Transcribed_RNA"/>
</dbReference>
<accession>A0A0A8XPC5</accession>
<protein>
    <submittedName>
        <fullName evidence="1">Uncharacterized protein</fullName>
    </submittedName>
</protein>
<evidence type="ECO:0000313" key="1">
    <source>
        <dbReference type="EMBL" id="JAD15521.1"/>
    </source>
</evidence>
<reference evidence="1" key="1">
    <citation type="submission" date="2014-09" db="EMBL/GenBank/DDBJ databases">
        <authorList>
            <person name="Magalhaes I.L.F."/>
            <person name="Oliveira U."/>
            <person name="Santos F.R."/>
            <person name="Vidigal T.H.D.A."/>
            <person name="Brescovit A.D."/>
            <person name="Santos A.J."/>
        </authorList>
    </citation>
    <scope>NUCLEOTIDE SEQUENCE</scope>
    <source>
        <tissue evidence="1">Shoot tissue taken approximately 20 cm above the soil surface</tissue>
    </source>
</reference>